<sequence length="465" mass="52779">MPSLKGRKTIVVDNGASTIKLGVLGSSERTPRIIPNAIVRSKGDKIAYYGQELENCVDFSSLHYRLPFEKGYLVDWDAQKAIWDGIFRKDFLGVEPSESSILITEPYFNLPKLQDVYDQFVFEEYEFESYHRCTPSAMVPYSDLYRQTNQPNPECILVVDSGFSYTHIVPLINGSIVWEAVKRIDVGGKLLTNQLKELVSFRQWNMMDETYVMNDVKEACCYISTQFGKDLEVCRVDTRDNPIVREYILPDFSSSRKGRIRKPGEILEDSYQILYMNNERFTVPEILFRPDDIGLEQMGLAKTIAHSISLLPEDLRGMFWANIGLIGGSIKFPGFHDRLFQELRTLAPVECTLNIYQSTDPILDAYRGAVAFTKQADFQQKLVTREEYNEMGSNASRRKFRGWMPVDAEEVADKGKGRARDDDDDEPTPVKRGSRGRGRGERARGATRGRGRGRGKGSGLSSTAT</sequence>
<feature type="region of interest" description="Disordered" evidence="8">
    <location>
        <begin position="410"/>
        <end position="465"/>
    </location>
</feature>
<dbReference type="InterPro" id="IPR043129">
    <property type="entry name" value="ATPase_NBD"/>
</dbReference>
<evidence type="ECO:0000256" key="6">
    <source>
        <dbReference type="ARBA" id="ARBA00063309"/>
    </source>
</evidence>
<dbReference type="Gene3D" id="3.30.420.40">
    <property type="match status" value="2"/>
</dbReference>
<dbReference type="Pfam" id="PF00022">
    <property type="entry name" value="Actin"/>
    <property type="match status" value="1"/>
</dbReference>
<dbReference type="PANTHER" id="PTHR11937">
    <property type="entry name" value="ACTIN"/>
    <property type="match status" value="1"/>
</dbReference>
<comment type="function">
    <text evidence="5">Component of the SWR1 complex which mediates the ATP-dependent exchange of histone H2A for the H2A variant HZT1 leading to transcriptional regulation of selected genes by chromatin remodeling. Involved in chromosome stability.</text>
</comment>
<feature type="compositionally biased region" description="Basic residues" evidence="8">
    <location>
        <begin position="445"/>
        <end position="455"/>
    </location>
</feature>
<dbReference type="InParanoid" id="K5WM34"/>
<evidence type="ECO:0000256" key="8">
    <source>
        <dbReference type="SAM" id="MobiDB-lite"/>
    </source>
</evidence>
<protein>
    <recommendedName>
        <fullName evidence="3">Actin-like protein ARP6</fullName>
    </recommendedName>
    <alternativeName>
        <fullName evidence="7">Actin-like protein arp6</fullName>
    </alternativeName>
</protein>
<dbReference type="OrthoDB" id="6220758at2759"/>
<proteinExistence type="inferred from homology"/>
<feature type="compositionally biased region" description="Basic and acidic residues" evidence="8">
    <location>
        <begin position="411"/>
        <end position="421"/>
    </location>
</feature>
<evidence type="ECO:0000313" key="9">
    <source>
        <dbReference type="EMBL" id="EKM60495.1"/>
    </source>
</evidence>
<accession>K5WM34</accession>
<dbReference type="SUPFAM" id="SSF53067">
    <property type="entry name" value="Actin-like ATPase domain"/>
    <property type="match status" value="2"/>
</dbReference>
<gene>
    <name evidence="9" type="ORF">PHACADRAFT_109968</name>
</gene>
<dbReference type="STRING" id="650164.K5WM34"/>
<evidence type="ECO:0000256" key="5">
    <source>
        <dbReference type="ARBA" id="ARBA00025222"/>
    </source>
</evidence>
<evidence type="ECO:0000256" key="4">
    <source>
        <dbReference type="ARBA" id="ARBA00022490"/>
    </source>
</evidence>
<dbReference type="HOGENOM" id="CLU_027965_1_1_1"/>
<evidence type="ECO:0000256" key="3">
    <source>
        <dbReference type="ARBA" id="ARBA00018633"/>
    </source>
</evidence>
<dbReference type="GO" id="GO:0005634">
    <property type="term" value="C:nucleus"/>
    <property type="evidence" value="ECO:0007669"/>
    <property type="project" value="UniProtKB-ARBA"/>
</dbReference>
<dbReference type="CDD" id="cd10210">
    <property type="entry name" value="ASKHA_NBD_Arp6"/>
    <property type="match status" value="1"/>
</dbReference>
<comment type="similarity">
    <text evidence="2">Belongs to the actin family. ARP6 subfamily.</text>
</comment>
<comment type="subunit">
    <text evidence="6">Component of the SWR1 chromatin remodeling complex.</text>
</comment>
<dbReference type="InterPro" id="IPR004000">
    <property type="entry name" value="Actin"/>
</dbReference>
<dbReference type="AlphaFoldDB" id="K5WM34"/>
<dbReference type="FunCoup" id="K5WM34">
    <property type="interactions" value="138"/>
</dbReference>
<evidence type="ECO:0000256" key="7">
    <source>
        <dbReference type="ARBA" id="ARBA00073820"/>
    </source>
</evidence>
<dbReference type="RefSeq" id="XP_007389952.1">
    <property type="nucleotide sequence ID" value="XM_007389890.1"/>
</dbReference>
<organism evidence="9 10">
    <name type="scientific">Phanerochaete carnosa (strain HHB-10118-sp)</name>
    <name type="common">White-rot fungus</name>
    <name type="synonym">Peniophora carnosa</name>
    <dbReference type="NCBI Taxonomy" id="650164"/>
    <lineage>
        <taxon>Eukaryota</taxon>
        <taxon>Fungi</taxon>
        <taxon>Dikarya</taxon>
        <taxon>Basidiomycota</taxon>
        <taxon>Agaricomycotina</taxon>
        <taxon>Agaricomycetes</taxon>
        <taxon>Polyporales</taxon>
        <taxon>Phanerochaetaceae</taxon>
        <taxon>Phanerochaete</taxon>
    </lineage>
</organism>
<dbReference type="SMART" id="SM00268">
    <property type="entry name" value="ACTIN"/>
    <property type="match status" value="1"/>
</dbReference>
<dbReference type="GO" id="GO:0005737">
    <property type="term" value="C:cytoplasm"/>
    <property type="evidence" value="ECO:0007669"/>
    <property type="project" value="UniProtKB-SubCell"/>
</dbReference>
<comment type="subcellular location">
    <subcellularLocation>
        <location evidence="1">Cytoplasm</location>
    </subcellularLocation>
</comment>
<keyword evidence="4" id="KW-0963">Cytoplasm</keyword>
<evidence type="ECO:0000256" key="1">
    <source>
        <dbReference type="ARBA" id="ARBA00004496"/>
    </source>
</evidence>
<evidence type="ECO:0000313" key="10">
    <source>
        <dbReference type="Proteomes" id="UP000008370"/>
    </source>
</evidence>
<dbReference type="KEGG" id="pco:PHACADRAFT_109968"/>
<evidence type="ECO:0000256" key="2">
    <source>
        <dbReference type="ARBA" id="ARBA00005665"/>
    </source>
</evidence>
<name>K5WM34_PHACS</name>
<dbReference type="Gene3D" id="2.30.36.70">
    <property type="entry name" value="Actin, Chain A, domain 2"/>
    <property type="match status" value="1"/>
</dbReference>
<reference evidence="9 10" key="1">
    <citation type="journal article" date="2012" name="BMC Genomics">
        <title>Comparative genomics of the white-rot fungi, Phanerochaete carnosa and P. chrysosporium, to elucidate the genetic basis of the distinct wood types they colonize.</title>
        <authorList>
            <person name="Suzuki H."/>
            <person name="MacDonald J."/>
            <person name="Syed K."/>
            <person name="Salamov A."/>
            <person name="Hori C."/>
            <person name="Aerts A."/>
            <person name="Henrissat B."/>
            <person name="Wiebenga A."/>
            <person name="vanKuyk P.A."/>
            <person name="Barry K."/>
            <person name="Lindquist E."/>
            <person name="LaButti K."/>
            <person name="Lapidus A."/>
            <person name="Lucas S."/>
            <person name="Coutinho P."/>
            <person name="Gong Y."/>
            <person name="Samejima M."/>
            <person name="Mahadevan R."/>
            <person name="Abou-Zaid M."/>
            <person name="de Vries R.P."/>
            <person name="Igarashi K."/>
            <person name="Yadav J.S."/>
            <person name="Grigoriev I.V."/>
            <person name="Master E.R."/>
        </authorList>
    </citation>
    <scope>NUCLEOTIDE SEQUENCE [LARGE SCALE GENOMIC DNA]</scope>
    <source>
        <strain evidence="9 10">HHB-10118-sp</strain>
    </source>
</reference>
<dbReference type="GeneID" id="18907610"/>
<dbReference type="Gene3D" id="3.90.640.10">
    <property type="entry name" value="Actin, Chain A, domain 4"/>
    <property type="match status" value="1"/>
</dbReference>
<keyword evidence="10" id="KW-1185">Reference proteome</keyword>
<dbReference type="EMBL" id="JH930468">
    <property type="protein sequence ID" value="EKM60495.1"/>
    <property type="molecule type" value="Genomic_DNA"/>
</dbReference>
<dbReference type="FunFam" id="3.90.640.10:FF:000014">
    <property type="entry name" value="Putative actin-related protein 6"/>
    <property type="match status" value="1"/>
</dbReference>
<dbReference type="Proteomes" id="UP000008370">
    <property type="component" value="Unassembled WGS sequence"/>
</dbReference>